<dbReference type="PANTHER" id="PTHR22945:SF96">
    <property type="entry name" value="SERPENTINE RECEPTOR, CLASS D (DELTA)"/>
    <property type="match status" value="1"/>
</dbReference>
<dbReference type="WBParaSite" id="NBR_0000406501-mRNA-1">
    <property type="protein sequence ID" value="NBR_0000406501-mRNA-1"/>
    <property type="gene ID" value="NBR_0000406501"/>
</dbReference>
<protein>
    <submittedName>
        <fullName evidence="9">Serpentine receptor class gamma</fullName>
    </submittedName>
</protein>
<evidence type="ECO:0000256" key="5">
    <source>
        <dbReference type="ARBA" id="ARBA00023136"/>
    </source>
</evidence>
<evidence type="ECO:0000256" key="3">
    <source>
        <dbReference type="ARBA" id="ARBA00022692"/>
    </source>
</evidence>
<keyword evidence="8" id="KW-1185">Reference proteome</keyword>
<dbReference type="EMBL" id="UYSL01006970">
    <property type="protein sequence ID" value="VDL67655.1"/>
    <property type="molecule type" value="Genomic_DNA"/>
</dbReference>
<evidence type="ECO:0000256" key="2">
    <source>
        <dbReference type="ARBA" id="ARBA00009166"/>
    </source>
</evidence>
<gene>
    <name evidence="7" type="ORF">NBR_LOCUS4066</name>
</gene>
<reference evidence="7 8" key="2">
    <citation type="submission" date="2018-11" db="EMBL/GenBank/DDBJ databases">
        <authorList>
            <consortium name="Pathogen Informatics"/>
        </authorList>
    </citation>
    <scope>NUCLEOTIDE SEQUENCE [LARGE SCALE GENOMIC DNA]</scope>
</reference>
<sequence length="111" mass="12718">GQGWFHYFKSPKGLVRVSAVTSCLTTALVIQSFMPVFFSFPTKILYLLAQFTSFHSMIAEYLMFAMSPIVAVVDPCITLYYILPYRKFVTKVRILTTIPIPIEIRCNRALK</sequence>
<evidence type="ECO:0000256" key="6">
    <source>
        <dbReference type="SAM" id="Phobius"/>
    </source>
</evidence>
<keyword evidence="3 6" id="KW-0812">Transmembrane</keyword>
<dbReference type="PANTHER" id="PTHR22945">
    <property type="entry name" value="SERPENTINE RECEPTOR, CLASS D DELTA"/>
    <property type="match status" value="1"/>
</dbReference>
<feature type="transmembrane region" description="Helical" evidence="6">
    <location>
        <begin position="14"/>
        <end position="38"/>
    </location>
</feature>
<reference evidence="9" key="1">
    <citation type="submission" date="2017-02" db="UniProtKB">
        <authorList>
            <consortium name="WormBaseParasite"/>
        </authorList>
    </citation>
    <scope>IDENTIFICATION</scope>
</reference>
<keyword evidence="4 6" id="KW-1133">Transmembrane helix</keyword>
<dbReference type="AlphaFoldDB" id="A0A0N4XNG3"/>
<dbReference type="InterPro" id="IPR050920">
    <property type="entry name" value="Nematode_rcpt-like_delta"/>
</dbReference>
<evidence type="ECO:0000313" key="8">
    <source>
        <dbReference type="Proteomes" id="UP000271162"/>
    </source>
</evidence>
<organism evidence="9">
    <name type="scientific">Nippostrongylus brasiliensis</name>
    <name type="common">Rat hookworm</name>
    <dbReference type="NCBI Taxonomy" id="27835"/>
    <lineage>
        <taxon>Eukaryota</taxon>
        <taxon>Metazoa</taxon>
        <taxon>Ecdysozoa</taxon>
        <taxon>Nematoda</taxon>
        <taxon>Chromadorea</taxon>
        <taxon>Rhabditida</taxon>
        <taxon>Rhabditina</taxon>
        <taxon>Rhabditomorpha</taxon>
        <taxon>Strongyloidea</taxon>
        <taxon>Heligmosomidae</taxon>
        <taxon>Nippostrongylus</taxon>
    </lineage>
</organism>
<feature type="transmembrane region" description="Helical" evidence="6">
    <location>
        <begin position="58"/>
        <end position="83"/>
    </location>
</feature>
<keyword evidence="5 6" id="KW-0472">Membrane</keyword>
<accession>A0A0N4XNG3</accession>
<comment type="subcellular location">
    <subcellularLocation>
        <location evidence="1">Membrane</location>
        <topology evidence="1">Multi-pass membrane protein</topology>
    </subcellularLocation>
</comment>
<proteinExistence type="inferred from homology"/>
<evidence type="ECO:0000313" key="7">
    <source>
        <dbReference type="EMBL" id="VDL67655.1"/>
    </source>
</evidence>
<name>A0A0N4XNG3_NIPBR</name>
<dbReference type="InterPro" id="IPR019421">
    <property type="entry name" value="7TM_GPCR_serpentine_rcpt_Srd"/>
</dbReference>
<dbReference type="Proteomes" id="UP000271162">
    <property type="component" value="Unassembled WGS sequence"/>
</dbReference>
<dbReference type="GO" id="GO:0016020">
    <property type="term" value="C:membrane"/>
    <property type="evidence" value="ECO:0007669"/>
    <property type="project" value="UniProtKB-SubCell"/>
</dbReference>
<comment type="similarity">
    <text evidence="2">Belongs to the nematode receptor-like protein srd family.</text>
</comment>
<dbReference type="Pfam" id="PF10317">
    <property type="entry name" value="7TM_GPCR_Srd"/>
    <property type="match status" value="1"/>
</dbReference>
<evidence type="ECO:0000256" key="1">
    <source>
        <dbReference type="ARBA" id="ARBA00004141"/>
    </source>
</evidence>
<evidence type="ECO:0000313" key="9">
    <source>
        <dbReference type="WBParaSite" id="NBR_0000406501-mRNA-1"/>
    </source>
</evidence>
<evidence type="ECO:0000256" key="4">
    <source>
        <dbReference type="ARBA" id="ARBA00022989"/>
    </source>
</evidence>